<dbReference type="GO" id="GO:0016020">
    <property type="term" value="C:membrane"/>
    <property type="evidence" value="ECO:0007669"/>
    <property type="project" value="InterPro"/>
</dbReference>
<feature type="domain" description="Methyl-accepting transducer" evidence="5">
    <location>
        <begin position="207"/>
        <end position="457"/>
    </location>
</feature>
<evidence type="ECO:0000256" key="4">
    <source>
        <dbReference type="SAM" id="Phobius"/>
    </source>
</evidence>
<dbReference type="RefSeq" id="WP_058265496.1">
    <property type="nucleotide sequence ID" value="NZ_FMYN01000003.1"/>
</dbReference>
<dbReference type="SMART" id="SM00283">
    <property type="entry name" value="MA"/>
    <property type="match status" value="1"/>
</dbReference>
<dbReference type="InterPro" id="IPR004089">
    <property type="entry name" value="MCPsignal_dom"/>
</dbReference>
<proteinExistence type="predicted"/>
<keyword evidence="4" id="KW-1133">Transmembrane helix</keyword>
<feature type="transmembrane region" description="Helical" evidence="4">
    <location>
        <begin position="42"/>
        <end position="63"/>
    </location>
</feature>
<evidence type="ECO:0000313" key="6">
    <source>
        <dbReference type="EMBL" id="KSU48793.1"/>
    </source>
</evidence>
<feature type="transmembrane region" description="Helical" evidence="4">
    <location>
        <begin position="142"/>
        <end position="162"/>
    </location>
</feature>
<dbReference type="Proteomes" id="UP000053797">
    <property type="component" value="Unassembled WGS sequence"/>
</dbReference>
<keyword evidence="3" id="KW-0175">Coiled coil</keyword>
<feature type="coiled-coil region" evidence="3">
    <location>
        <begin position="351"/>
        <end position="410"/>
    </location>
</feature>
<dbReference type="PANTHER" id="PTHR32089">
    <property type="entry name" value="METHYL-ACCEPTING CHEMOTAXIS PROTEIN MCPB"/>
    <property type="match status" value="1"/>
</dbReference>
<keyword evidence="4" id="KW-0812">Transmembrane</keyword>
<feature type="transmembrane region" description="Helical" evidence="4">
    <location>
        <begin position="12"/>
        <end position="36"/>
    </location>
</feature>
<accession>A0A0V8GEU2</accession>
<feature type="transmembrane region" description="Helical" evidence="4">
    <location>
        <begin position="75"/>
        <end position="101"/>
    </location>
</feature>
<evidence type="ECO:0000256" key="2">
    <source>
        <dbReference type="PROSITE-ProRule" id="PRU00284"/>
    </source>
</evidence>
<evidence type="ECO:0000259" key="5">
    <source>
        <dbReference type="PROSITE" id="PS50111"/>
    </source>
</evidence>
<dbReference type="Gene3D" id="1.10.287.950">
    <property type="entry name" value="Methyl-accepting chemotaxis protein"/>
    <property type="match status" value="1"/>
</dbReference>
<dbReference type="PANTHER" id="PTHR32089:SF112">
    <property type="entry name" value="LYSOZYME-LIKE PROTEIN-RELATED"/>
    <property type="match status" value="1"/>
</dbReference>
<gene>
    <name evidence="6" type="ORF">AS033_10720</name>
</gene>
<keyword evidence="4" id="KW-0472">Membrane</keyword>
<dbReference type="SUPFAM" id="SSF58104">
    <property type="entry name" value="Methyl-accepting chemotaxis protein (MCP) signaling domain"/>
    <property type="match status" value="1"/>
</dbReference>
<dbReference type="AlphaFoldDB" id="A0A0V8GEU2"/>
<comment type="caution">
    <text evidence="6">The sequence shown here is derived from an EMBL/GenBank/DDBJ whole genome shotgun (WGS) entry which is preliminary data.</text>
</comment>
<feature type="transmembrane region" description="Helical" evidence="4">
    <location>
        <begin position="107"/>
        <end position="130"/>
    </location>
</feature>
<reference evidence="6 7" key="1">
    <citation type="journal article" date="2015" name="Int. J. Syst. Evol. Microbiol.">
        <title>Exiguobacterium enclense sp. nov., isolated from sediment.</title>
        <authorList>
            <person name="Dastager S.G."/>
            <person name="Mawlankar R."/>
            <person name="Sonalkar V.V."/>
            <person name="Thorat M.N."/>
            <person name="Mual P."/>
            <person name="Verma A."/>
            <person name="Krishnamurthi S."/>
            <person name="Tang S.K."/>
            <person name="Li W.J."/>
        </authorList>
    </citation>
    <scope>NUCLEOTIDE SEQUENCE [LARGE SCALE GENOMIC DNA]</scope>
    <source>
        <strain evidence="6 7">NIO-1109</strain>
    </source>
</reference>
<sequence>MVSALEQQSTKILSRLIATLITIAHPLIFLFAQMNYVPISVFYQFLVGGLILTVALLVGNRLLGHRPSGKYVQVTLTYFVLALVLMTLPSPSIWTIAYLYLTISIVYLIPRLVILAGILGLVEMAVFTMLGKIVFTNTFDLIVAYVIYLMIFSAAVFVAVFGRNVMLAVRQEQERSEAYAATSQIALEQTAATAMEVTTFTEEMSETVDAAKDSFSQVDLAMQQLAHDAAGSVQAIREIRQLNEQQVNRMEEVTVSVDHALERSSSSRTTAEKSRQTIGLAGQSLQQLTTSMDDSVTSFGQLAGRFQEIVAITSSINAIAAQTNLLSLNASIEAARAGEFGKGFTVVAQEIRNLSAQTAEASKEINAIIERVDQDVTQTGNSIHASTTLLREQEERMAESQLALQTIEMDATEVVGSIQSAQTQFATMTSSLTAITTATGQLDTFMNALFAQSESLSGLTRHQVGQVMELQQAIHALNETASTLQQMNR</sequence>
<dbReference type="EMBL" id="LNQL01000003">
    <property type="protein sequence ID" value="KSU48793.1"/>
    <property type="molecule type" value="Genomic_DNA"/>
</dbReference>
<name>A0A0V8GEU2_9BACL</name>
<dbReference type="PROSITE" id="PS50111">
    <property type="entry name" value="CHEMOTAXIS_TRANSDUC_2"/>
    <property type="match status" value="1"/>
</dbReference>
<dbReference type="OrthoDB" id="2166737at2"/>
<dbReference type="GO" id="GO:0007165">
    <property type="term" value="P:signal transduction"/>
    <property type="evidence" value="ECO:0007669"/>
    <property type="project" value="UniProtKB-KW"/>
</dbReference>
<keyword evidence="1 2" id="KW-0807">Transducer</keyword>
<protein>
    <submittedName>
        <fullName evidence="6">Chemotaxis protein</fullName>
    </submittedName>
</protein>
<evidence type="ECO:0000256" key="1">
    <source>
        <dbReference type="ARBA" id="ARBA00023224"/>
    </source>
</evidence>
<dbReference type="Pfam" id="PF00015">
    <property type="entry name" value="MCPsignal"/>
    <property type="match status" value="1"/>
</dbReference>
<evidence type="ECO:0000256" key="3">
    <source>
        <dbReference type="SAM" id="Coils"/>
    </source>
</evidence>
<evidence type="ECO:0000313" key="7">
    <source>
        <dbReference type="Proteomes" id="UP000053797"/>
    </source>
</evidence>
<organism evidence="6 7">
    <name type="scientific">Exiguobacterium indicum</name>
    <dbReference type="NCBI Taxonomy" id="296995"/>
    <lineage>
        <taxon>Bacteria</taxon>
        <taxon>Bacillati</taxon>
        <taxon>Bacillota</taxon>
        <taxon>Bacilli</taxon>
        <taxon>Bacillales</taxon>
        <taxon>Bacillales Family XII. Incertae Sedis</taxon>
        <taxon>Exiguobacterium</taxon>
    </lineage>
</organism>